<keyword evidence="4" id="KW-1185">Reference proteome</keyword>
<proteinExistence type="predicted"/>
<sequence length="127" mass="13824">MKRTVEIVLSMLGVIMSFIMAGTGVVFLYLKNSASFLRYLDSGWGEQQNAYTLEQLGQAGTMFILPGMIGIVFGVIAAQLLKRNRSPKLAGWILIIISVVISTISVIGMIPAIFFIAAGIMTLIRKP</sequence>
<dbReference type="EMBL" id="BMLW01000018">
    <property type="protein sequence ID" value="GGP16075.1"/>
    <property type="molecule type" value="Genomic_DNA"/>
</dbReference>
<comment type="caution">
    <text evidence="3">The sequence shown here is derived from an EMBL/GenBank/DDBJ whole genome shotgun (WGS) entry which is preliminary data.</text>
</comment>
<dbReference type="InterPro" id="IPR025273">
    <property type="entry name" value="DUF4064"/>
</dbReference>
<organism evidence="3 4">
    <name type="scientific">Oceanobacillus neutriphilus</name>
    <dbReference type="NCBI Taxonomy" id="531815"/>
    <lineage>
        <taxon>Bacteria</taxon>
        <taxon>Bacillati</taxon>
        <taxon>Bacillota</taxon>
        <taxon>Bacilli</taxon>
        <taxon>Bacillales</taxon>
        <taxon>Bacillaceae</taxon>
        <taxon>Oceanobacillus</taxon>
    </lineage>
</organism>
<evidence type="ECO:0000256" key="1">
    <source>
        <dbReference type="SAM" id="Phobius"/>
    </source>
</evidence>
<evidence type="ECO:0000313" key="3">
    <source>
        <dbReference type="EMBL" id="GGP16075.1"/>
    </source>
</evidence>
<accession>A0ABQ2P1V6</accession>
<keyword evidence="1" id="KW-1133">Transmembrane helix</keyword>
<dbReference type="Pfam" id="PF13273">
    <property type="entry name" value="DUF4064"/>
    <property type="match status" value="1"/>
</dbReference>
<feature type="transmembrane region" description="Helical" evidence="1">
    <location>
        <begin position="63"/>
        <end position="81"/>
    </location>
</feature>
<evidence type="ECO:0000259" key="2">
    <source>
        <dbReference type="Pfam" id="PF13273"/>
    </source>
</evidence>
<gene>
    <name evidence="3" type="ORF">GCM10011346_46600</name>
</gene>
<dbReference type="Proteomes" id="UP000641206">
    <property type="component" value="Unassembled WGS sequence"/>
</dbReference>
<reference evidence="4" key="1">
    <citation type="journal article" date="2019" name="Int. J. Syst. Evol. Microbiol.">
        <title>The Global Catalogue of Microorganisms (GCM) 10K type strain sequencing project: providing services to taxonomists for standard genome sequencing and annotation.</title>
        <authorList>
            <consortium name="The Broad Institute Genomics Platform"/>
            <consortium name="The Broad Institute Genome Sequencing Center for Infectious Disease"/>
            <person name="Wu L."/>
            <person name="Ma J."/>
        </authorList>
    </citation>
    <scope>NUCLEOTIDE SEQUENCE [LARGE SCALE GENOMIC DNA]</scope>
    <source>
        <strain evidence="4">CGMCC 1.7693</strain>
    </source>
</reference>
<feature type="domain" description="DUF4064" evidence="2">
    <location>
        <begin position="2"/>
        <end position="104"/>
    </location>
</feature>
<feature type="transmembrane region" description="Helical" evidence="1">
    <location>
        <begin position="7"/>
        <end position="30"/>
    </location>
</feature>
<dbReference type="RefSeq" id="WP_188737671.1">
    <property type="nucleotide sequence ID" value="NZ_BMLW01000018.1"/>
</dbReference>
<evidence type="ECO:0000313" key="4">
    <source>
        <dbReference type="Proteomes" id="UP000641206"/>
    </source>
</evidence>
<keyword evidence="1" id="KW-0472">Membrane</keyword>
<feature type="transmembrane region" description="Helical" evidence="1">
    <location>
        <begin position="93"/>
        <end position="124"/>
    </location>
</feature>
<name>A0ABQ2P1V6_9BACI</name>
<keyword evidence="1" id="KW-0812">Transmembrane</keyword>
<protein>
    <recommendedName>
        <fullName evidence="2">DUF4064 domain-containing protein</fullName>
    </recommendedName>
</protein>